<evidence type="ECO:0000313" key="4">
    <source>
        <dbReference type="Proteomes" id="UP000193642"/>
    </source>
</evidence>
<comment type="caution">
    <text evidence="3">The sequence shown here is derived from an EMBL/GenBank/DDBJ whole genome shotgun (WGS) entry which is preliminary data.</text>
</comment>
<keyword evidence="4" id="KW-1185">Reference proteome</keyword>
<keyword evidence="1" id="KW-0479">Metal-binding</keyword>
<dbReference type="Proteomes" id="UP000193642">
    <property type="component" value="Unassembled WGS sequence"/>
</dbReference>
<protein>
    <recommendedName>
        <fullName evidence="2">C2H2-type domain-containing protein</fullName>
    </recommendedName>
</protein>
<proteinExistence type="predicted"/>
<name>A0A1Y2AIY8_9FUNG</name>
<evidence type="ECO:0000259" key="2">
    <source>
        <dbReference type="PROSITE" id="PS50157"/>
    </source>
</evidence>
<dbReference type="SMART" id="SM00355">
    <property type="entry name" value="ZnF_C2H2"/>
    <property type="match status" value="2"/>
</dbReference>
<evidence type="ECO:0000313" key="3">
    <source>
        <dbReference type="EMBL" id="ORY22531.1"/>
    </source>
</evidence>
<organism evidence="3 4">
    <name type="scientific">Rhizoclosmatium globosum</name>
    <dbReference type="NCBI Taxonomy" id="329046"/>
    <lineage>
        <taxon>Eukaryota</taxon>
        <taxon>Fungi</taxon>
        <taxon>Fungi incertae sedis</taxon>
        <taxon>Chytridiomycota</taxon>
        <taxon>Chytridiomycota incertae sedis</taxon>
        <taxon>Chytridiomycetes</taxon>
        <taxon>Chytridiales</taxon>
        <taxon>Chytriomycetaceae</taxon>
        <taxon>Rhizoclosmatium</taxon>
    </lineage>
</organism>
<dbReference type="OrthoDB" id="2165613at2759"/>
<feature type="domain" description="C2H2-type" evidence="2">
    <location>
        <begin position="19"/>
        <end position="48"/>
    </location>
</feature>
<dbReference type="GO" id="GO:0008270">
    <property type="term" value="F:zinc ion binding"/>
    <property type="evidence" value="ECO:0007669"/>
    <property type="project" value="UniProtKB-KW"/>
</dbReference>
<dbReference type="PROSITE" id="PS50157">
    <property type="entry name" value="ZINC_FINGER_C2H2_2"/>
    <property type="match status" value="1"/>
</dbReference>
<dbReference type="InterPro" id="IPR013087">
    <property type="entry name" value="Znf_C2H2_type"/>
</dbReference>
<sequence>MPKRKLDNIADVEGVGQGFFCHRTDCAKKFATKALLEKHNRDHDSRKVAECLVAESQMDVDQPLFGSGSVNEGNSTEFGEGVIDVHSTNQSSSSVFLPLMFGFPTPDKDKKIKKWEAELHSCHLCSRQVKDLSGHIRRMHTKPRIVSNSDDSAFDAKPIDILINSLSCPVEFCLRQNTAEEYPDWARQVLDGLMAADGLSKCEKLLETIRRIRQNNGRNLQACLEACQSVFPKGHPDAAYFEAHSVLVDAYGDEMNAVLEVLECKIQWNLGFSNGDGGHTAAFHHSIAKAFEAGMVDDGLLHKVVDLSPDMTVATALLAPGKRVLLRVVAEMKDVCEGYLQPTSSVVPCNSGFPCNAVHSAAPCNTSTSAGSDSRFWCVDASYDVMSKSKCTPSVARNLFYGDSAGIANINPKFVNQKDQQNVICGDVYQYFSDWLRGQPQEPVQKPKAVPINSEALLRIKEQIVTQEQFELATLYRMAFGVIGGYLADALHTFTTRGVSNMSKMRSGKDTDTLLKSIEATCRINKQPNQILIRMSLLFQCCHSSKLHPFQDFCNFVQDNVNTVEDIYVRDIVELEAVAYVTEDEIKSQKFLDRMTVVASRMNRWSVFTVKPTDDGIGRGLGIQHVLGLDAANSVVVFYFEPTGERQMCQVVISPGAEKMTELRQLAQSLPKCLKDHIQALPQSVASLPFQALTSQTISFNSIQIPTCQSVYNLFYSPQVLVGQILDLVVDKAEIDGLEISVSLRLGLLSAKVVYGMFNKELDRSKTLSTSSVAMQLGLISIFRQFTPANLSTLDPCRTPGRNLNKTDCLYVNIDLVSSNTLFDCIMLSGSVDLSLGIVANKETLSHYQQHSKGQALIRTVQIKMSKKNSSFEVHPCRRFQLLSQNHLKTNPQQPVVSTASPPVIKGTASAAPQYYASPNPFSSLSSWESGFDDEEPLISVKESDSRENDNDQCIYQTPREEMKAFADIFDETQDCKRVYAAKKVIDGIDIPVATYASGTTSKAIEYAEALSVMVTRLHSGARTMLAGMCAARKNLNLALFEIATLNHIPVDFEANEGQIADLAKLIPSCFRFNEFDASIQDDTVMKLAWSVSDISIMACIMRRSIESNTLGNLVHVTKTFAETEAATANERKRRLLFMLCGLDPDNVKGFVQRVVIDNVSKDKAAALIKAGTPYIVLNTGQDKFEFWTLKMYWDSKTKERQAFLDILSFLFARVLDVGLPFDDDPVRLMVQGIQKEGCGLFYAPGAGLAGYAERLRVLQLSLLNEEEANFITVFHVYYRPIYDSMISSNIHDLSKPYPVDYTSAEALDISQAVTDLAERLKTWDECFSHEYSKLLSTPNISINTSKRSEVVDLILVPVVNGIKRPHIHHNIENLTHGEAIALKVCLSRQVNSFVSGTSKAEKMFPFFQGTSSAATSLLSTNLIISLQSQDDLLFSALPRALAMFCVNNGAPASQTISEIAASKSFESSQNDLYGSVCVQRFSYMFHKMQDRGKTKDAVEKEEKEDQYYVDGVSHADWAMLSDFIDFSYVQDNLFSAQNNLSPVLTEGFIRGNSQCFQAALRGVYGEGKALKTKIYNMLKEGKHPHIVKLVDSFNKAYLGDGVVLNGYQTLAAQPLHFPAGNLFYAYHGDAAHPDLNPSHIHEGIRFFSVNNTSSRAHQYSEDSKQRPKLCVSNICFDLGLPKDGYRVYMEVTETHPVNLFWEGAIVLRKDLGNPYLIDLIAKGSSAFFAKGAARFHTPLVMHRRNPKEEPHPRAPRVDSSGHLWIAIQPLWKPKESKRQVKRDERNNRSVDSSLFAASPLLTLQQQLDNPNWQPYFWRPEHGENMKRFEAELKKELEIQVSKAPHIDFNKDSFNVLGADIGDLSSLSGTLRNGDKIRTKPNKDVKRRNNNISNLQSEWDLKVNEDDRVHNLDCAVVEMENELASMRYAIAEWQSGKLVDLLNGGAPYSAEEIEYWEHLLLEVKETVRHTRAVVKESVNQDRLEYQTGNQDMLENARNKLLKNAGVGCGENFGVFVPRGYLEEIEYERGKLKKPVESVHRVFKILCLCCEALFIPKYYATGKYACLAYGKLWGKLKWMKEMRGGFFCFVSECQSTVLCSWCASHSPPGRKRHFDCANSLCMRKGGRDSDAGDIITLGTLARGAAVTPKVYTQINVRRRGRVTSGHNV</sequence>
<reference evidence="3 4" key="1">
    <citation type="submission" date="2016-07" db="EMBL/GenBank/DDBJ databases">
        <title>Pervasive Adenine N6-methylation of Active Genes in Fungi.</title>
        <authorList>
            <consortium name="DOE Joint Genome Institute"/>
            <person name="Mondo S.J."/>
            <person name="Dannebaum R.O."/>
            <person name="Kuo R.C."/>
            <person name="Labutti K."/>
            <person name="Haridas S."/>
            <person name="Kuo A."/>
            <person name="Salamov A."/>
            <person name="Ahrendt S.R."/>
            <person name="Lipzen A."/>
            <person name="Sullivan W."/>
            <person name="Andreopoulos W.B."/>
            <person name="Clum A."/>
            <person name="Lindquist E."/>
            <person name="Daum C."/>
            <person name="Ramamoorthy G.K."/>
            <person name="Gryganskyi A."/>
            <person name="Culley D."/>
            <person name="Magnuson J.K."/>
            <person name="James T.Y."/>
            <person name="O'Malley M.A."/>
            <person name="Stajich J.E."/>
            <person name="Spatafora J.W."/>
            <person name="Visel A."/>
            <person name="Grigoriev I.V."/>
        </authorList>
    </citation>
    <scope>NUCLEOTIDE SEQUENCE [LARGE SCALE GENOMIC DNA]</scope>
    <source>
        <strain evidence="3 4">JEL800</strain>
    </source>
</reference>
<evidence type="ECO:0000256" key="1">
    <source>
        <dbReference type="PROSITE-ProRule" id="PRU00042"/>
    </source>
</evidence>
<accession>A0A1Y2AIY8</accession>
<dbReference type="PROSITE" id="PS00028">
    <property type="entry name" value="ZINC_FINGER_C2H2_1"/>
    <property type="match status" value="1"/>
</dbReference>
<dbReference type="EMBL" id="MCGO01000179">
    <property type="protein sequence ID" value="ORY22531.1"/>
    <property type="molecule type" value="Genomic_DNA"/>
</dbReference>
<keyword evidence="1" id="KW-0862">Zinc</keyword>
<keyword evidence="1" id="KW-0863">Zinc-finger</keyword>
<gene>
    <name evidence="3" type="ORF">BCR33DRAFT_797108</name>
</gene>